<dbReference type="InterPro" id="IPR036351">
    <property type="entry name" value="Ribosomal_eL32_sf"/>
</dbReference>
<dbReference type="Pfam" id="PF20431">
    <property type="entry name" value="E_motif"/>
    <property type="match status" value="1"/>
</dbReference>
<accession>A0ABD1LV89</accession>
<evidence type="ECO:0000256" key="3">
    <source>
        <dbReference type="ARBA" id="ARBA00022980"/>
    </source>
</evidence>
<dbReference type="GO" id="GO:0005840">
    <property type="term" value="C:ribosome"/>
    <property type="evidence" value="ECO:0007669"/>
    <property type="project" value="UniProtKB-KW"/>
</dbReference>
<reference evidence="6 7" key="1">
    <citation type="submission" date="2024-08" db="EMBL/GenBank/DDBJ databases">
        <title>Insights into the chromosomal genome structure of Flemingia macrophylla.</title>
        <authorList>
            <person name="Ding Y."/>
            <person name="Zhao Y."/>
            <person name="Bi W."/>
            <person name="Wu M."/>
            <person name="Zhao G."/>
            <person name="Gong Y."/>
            <person name="Li W."/>
            <person name="Zhang P."/>
        </authorList>
    </citation>
    <scope>NUCLEOTIDE SEQUENCE [LARGE SCALE GENOMIC DNA]</scope>
    <source>
        <strain evidence="6">DYQJB</strain>
        <tissue evidence="6">Leaf</tissue>
    </source>
</reference>
<dbReference type="FunFam" id="1.25.40.10:FF:000158">
    <property type="entry name" value="pentatricopeptide repeat-containing protein At2g33680"/>
    <property type="match status" value="1"/>
</dbReference>
<dbReference type="PROSITE" id="PS51375">
    <property type="entry name" value="PPR"/>
    <property type="match status" value="1"/>
</dbReference>
<evidence type="ECO:0000313" key="7">
    <source>
        <dbReference type="Proteomes" id="UP001603857"/>
    </source>
</evidence>
<dbReference type="PANTHER" id="PTHR47926:SF347">
    <property type="entry name" value="PENTATRICOPEPTIDE REPEAT-CONTAINING PROTEIN"/>
    <property type="match status" value="1"/>
</dbReference>
<dbReference type="InterPro" id="IPR002885">
    <property type="entry name" value="PPR_rpt"/>
</dbReference>
<dbReference type="GO" id="GO:0099402">
    <property type="term" value="P:plant organ development"/>
    <property type="evidence" value="ECO:0007669"/>
    <property type="project" value="UniProtKB-ARBA"/>
</dbReference>
<dbReference type="GO" id="GO:1990904">
    <property type="term" value="C:ribonucleoprotein complex"/>
    <property type="evidence" value="ECO:0007669"/>
    <property type="project" value="UniProtKB-KW"/>
</dbReference>
<dbReference type="InterPro" id="IPR046960">
    <property type="entry name" value="PPR_At4g14850-like_plant"/>
</dbReference>
<dbReference type="SMART" id="SM01393">
    <property type="entry name" value="Ribosomal_L32e"/>
    <property type="match status" value="1"/>
</dbReference>
<evidence type="ECO:0000313" key="6">
    <source>
        <dbReference type="EMBL" id="KAL2327454.1"/>
    </source>
</evidence>
<keyword evidence="3" id="KW-0689">Ribosomal protein</keyword>
<comment type="similarity">
    <text evidence="1">Belongs to the eukaryotic ribosomal protein eL32 family.</text>
</comment>
<keyword evidence="2" id="KW-0677">Repeat</keyword>
<proteinExistence type="inferred from homology"/>
<dbReference type="InterPro" id="IPR011990">
    <property type="entry name" value="TPR-like_helical_dom_sf"/>
</dbReference>
<keyword evidence="4" id="KW-0687">Ribonucleoprotein</keyword>
<dbReference type="InterPro" id="IPR046848">
    <property type="entry name" value="E_motif"/>
</dbReference>
<evidence type="ECO:0000256" key="2">
    <source>
        <dbReference type="ARBA" id="ARBA00022737"/>
    </source>
</evidence>
<evidence type="ECO:0000256" key="1">
    <source>
        <dbReference type="ARBA" id="ARBA00008431"/>
    </source>
</evidence>
<name>A0ABD1LV89_9FABA</name>
<dbReference type="Pfam" id="PF01655">
    <property type="entry name" value="Ribosomal_L32e"/>
    <property type="match status" value="1"/>
</dbReference>
<comment type="caution">
    <text evidence="6">The sequence shown here is derived from an EMBL/GenBank/DDBJ whole genome shotgun (WGS) entry which is preliminary data.</text>
</comment>
<evidence type="ECO:0008006" key="8">
    <source>
        <dbReference type="Google" id="ProtNLM"/>
    </source>
</evidence>
<dbReference type="Gene3D" id="1.25.40.10">
    <property type="entry name" value="Tetratricopeptide repeat domain"/>
    <property type="match status" value="1"/>
</dbReference>
<dbReference type="NCBIfam" id="TIGR00756">
    <property type="entry name" value="PPR"/>
    <property type="match status" value="1"/>
</dbReference>
<feature type="repeat" description="PPR" evidence="5">
    <location>
        <begin position="71"/>
        <end position="105"/>
    </location>
</feature>
<dbReference type="SUPFAM" id="SSF52042">
    <property type="entry name" value="Ribosomal protein L32e"/>
    <property type="match status" value="1"/>
</dbReference>
<dbReference type="Pfam" id="PF13041">
    <property type="entry name" value="PPR_2"/>
    <property type="match status" value="1"/>
</dbReference>
<dbReference type="InterPro" id="IPR001515">
    <property type="entry name" value="Ribosomal_eL32"/>
</dbReference>
<dbReference type="AlphaFoldDB" id="A0ABD1LV89"/>
<keyword evidence="7" id="KW-1185">Reference proteome</keyword>
<gene>
    <name evidence="6" type="ORF">Fmac_020881</name>
</gene>
<sequence length="316" mass="36151">MDKTVVTWSAMIKGYVINDQPLEALSILENEVECLDSLKSLKTSFLSSYAKCGCIEMARKLFDEDKSMHRDIIAWNSMISAYSKHGDWFRCFQLYNQMKLSNIIPDQVTFLGLLTTCVNSGLVDKGKEIFKEIYGYQPSQEHHATMVDLLGCAGQIDEANEMIETIPLDSDATELHFRTINVNIETRLAEVTANKLINMEHKNAGNYVLLSNIYATAGKWDKVAKIRSFLKDRGLKRTPVLESEAWDIEDDLESRPPYESYSYKKTRHYLPNGFKKFVVHNVKVLELLMMHNGTYCAEIAHNVSTRKRKEIVECPS</sequence>
<dbReference type="Proteomes" id="UP001603857">
    <property type="component" value="Unassembled WGS sequence"/>
</dbReference>
<dbReference type="EMBL" id="JBGMDY010000007">
    <property type="protein sequence ID" value="KAL2327454.1"/>
    <property type="molecule type" value="Genomic_DNA"/>
</dbReference>
<protein>
    <recommendedName>
        <fullName evidence="8">Pentatricopeptide repeat-containing protein</fullName>
    </recommendedName>
</protein>
<evidence type="ECO:0000256" key="5">
    <source>
        <dbReference type="PROSITE-ProRule" id="PRU00708"/>
    </source>
</evidence>
<dbReference type="PANTHER" id="PTHR47926">
    <property type="entry name" value="PENTATRICOPEPTIDE REPEAT-CONTAINING PROTEIN"/>
    <property type="match status" value="1"/>
</dbReference>
<organism evidence="6 7">
    <name type="scientific">Flemingia macrophylla</name>
    <dbReference type="NCBI Taxonomy" id="520843"/>
    <lineage>
        <taxon>Eukaryota</taxon>
        <taxon>Viridiplantae</taxon>
        <taxon>Streptophyta</taxon>
        <taxon>Embryophyta</taxon>
        <taxon>Tracheophyta</taxon>
        <taxon>Spermatophyta</taxon>
        <taxon>Magnoliopsida</taxon>
        <taxon>eudicotyledons</taxon>
        <taxon>Gunneridae</taxon>
        <taxon>Pentapetalae</taxon>
        <taxon>rosids</taxon>
        <taxon>fabids</taxon>
        <taxon>Fabales</taxon>
        <taxon>Fabaceae</taxon>
        <taxon>Papilionoideae</taxon>
        <taxon>50 kb inversion clade</taxon>
        <taxon>NPAAA clade</taxon>
        <taxon>indigoferoid/millettioid clade</taxon>
        <taxon>Phaseoleae</taxon>
        <taxon>Flemingia</taxon>
    </lineage>
</organism>
<dbReference type="Pfam" id="PF01535">
    <property type="entry name" value="PPR"/>
    <property type="match status" value="2"/>
</dbReference>
<evidence type="ECO:0000256" key="4">
    <source>
        <dbReference type="ARBA" id="ARBA00023274"/>
    </source>
</evidence>